<proteinExistence type="predicted"/>
<dbReference type="AlphaFoldDB" id="H2ERQ7"/>
<dbReference type="EMBL" id="JQ031550">
    <property type="protein sequence ID" value="AEY78074.1"/>
    <property type="molecule type" value="Genomic_DNA"/>
</dbReference>
<evidence type="ECO:0000256" key="1">
    <source>
        <dbReference type="SAM" id="SignalP"/>
    </source>
</evidence>
<reference evidence="2" key="1">
    <citation type="submission" date="2011-11" db="EMBL/GenBank/DDBJ databases">
        <authorList>
            <person name="Summers A.O."/>
            <person name="Wireman J."/>
            <person name="Williams L.E."/>
        </authorList>
    </citation>
    <scope>NUCLEOTIDE SEQUENCE</scope>
    <source>
        <strain evidence="2">CG103</strain>
        <plasmid evidence="2">pCG103-32</plasmid>
    </source>
</reference>
<keyword evidence="1" id="KW-0732">Signal</keyword>
<organism evidence="2">
    <name type="scientific">Aliivibrio fischeri</name>
    <name type="common">Vibrio fischeri</name>
    <dbReference type="NCBI Taxonomy" id="668"/>
    <lineage>
        <taxon>Bacteria</taxon>
        <taxon>Pseudomonadati</taxon>
        <taxon>Pseudomonadota</taxon>
        <taxon>Gammaproteobacteria</taxon>
        <taxon>Vibrionales</taxon>
        <taxon>Vibrionaceae</taxon>
        <taxon>Aliivibrio</taxon>
    </lineage>
</organism>
<sequence>MRKIKTVSIISLFTLSALHVGIANADDYYTENEKLCIEYGEMKVRGKNSKAYKIYKQLKQQNEISPDECYMLAEVGAEKYRAKQAKNRVIMQMGEIIGSHL</sequence>
<feature type="chain" id="PRO_5003561397" evidence="1">
    <location>
        <begin position="26"/>
        <end position="101"/>
    </location>
</feature>
<name>H2ERQ7_ALIFS</name>
<geneLocation type="plasmid" evidence="2">
    <name>pCG103-32</name>
</geneLocation>
<dbReference type="RefSeq" id="WP_014343571.1">
    <property type="nucleotide sequence ID" value="NC_016850.1"/>
</dbReference>
<protein>
    <submittedName>
        <fullName evidence="2">Uncharacterized protein</fullName>
    </submittedName>
</protein>
<keyword evidence="2" id="KW-0614">Plasmid</keyword>
<evidence type="ECO:0000313" key="2">
    <source>
        <dbReference type="EMBL" id="AEY78074.1"/>
    </source>
</evidence>
<feature type="signal peptide" evidence="1">
    <location>
        <begin position="1"/>
        <end position="25"/>
    </location>
</feature>
<accession>H2ERQ7</accession>